<name>A0A6A5R8S6_9PLEO</name>
<keyword evidence="2" id="KW-0732">Signal</keyword>
<keyword evidence="4" id="KW-1185">Reference proteome</keyword>
<evidence type="ECO:0000256" key="2">
    <source>
        <dbReference type="SAM" id="SignalP"/>
    </source>
</evidence>
<evidence type="ECO:0000313" key="3">
    <source>
        <dbReference type="EMBL" id="KAF1924631.1"/>
    </source>
</evidence>
<feature type="region of interest" description="Disordered" evidence="1">
    <location>
        <begin position="208"/>
        <end position="238"/>
    </location>
</feature>
<feature type="signal peptide" evidence="2">
    <location>
        <begin position="1"/>
        <end position="16"/>
    </location>
</feature>
<evidence type="ECO:0000313" key="4">
    <source>
        <dbReference type="Proteomes" id="UP000800082"/>
    </source>
</evidence>
<feature type="chain" id="PRO_5025452085" evidence="2">
    <location>
        <begin position="17"/>
        <end position="238"/>
    </location>
</feature>
<proteinExistence type="predicted"/>
<dbReference type="AlphaFoldDB" id="A0A6A5R8S6"/>
<dbReference type="RefSeq" id="XP_033444883.1">
    <property type="nucleotide sequence ID" value="XM_033593773.1"/>
</dbReference>
<feature type="compositionally biased region" description="Basic and acidic residues" evidence="1">
    <location>
        <begin position="222"/>
        <end position="238"/>
    </location>
</feature>
<dbReference type="Proteomes" id="UP000800082">
    <property type="component" value="Unassembled WGS sequence"/>
</dbReference>
<reference evidence="3" key="1">
    <citation type="journal article" date="2020" name="Stud. Mycol.">
        <title>101 Dothideomycetes genomes: a test case for predicting lifestyles and emergence of pathogens.</title>
        <authorList>
            <person name="Haridas S."/>
            <person name="Albert R."/>
            <person name="Binder M."/>
            <person name="Bloem J."/>
            <person name="Labutti K."/>
            <person name="Salamov A."/>
            <person name="Andreopoulos B."/>
            <person name="Baker S."/>
            <person name="Barry K."/>
            <person name="Bills G."/>
            <person name="Bluhm B."/>
            <person name="Cannon C."/>
            <person name="Castanera R."/>
            <person name="Culley D."/>
            <person name="Daum C."/>
            <person name="Ezra D."/>
            <person name="Gonzalez J."/>
            <person name="Henrissat B."/>
            <person name="Kuo A."/>
            <person name="Liang C."/>
            <person name="Lipzen A."/>
            <person name="Lutzoni F."/>
            <person name="Magnuson J."/>
            <person name="Mondo S."/>
            <person name="Nolan M."/>
            <person name="Ohm R."/>
            <person name="Pangilinan J."/>
            <person name="Park H.-J."/>
            <person name="Ramirez L."/>
            <person name="Alfaro M."/>
            <person name="Sun H."/>
            <person name="Tritt A."/>
            <person name="Yoshinaga Y."/>
            <person name="Zwiers L.-H."/>
            <person name="Turgeon B."/>
            <person name="Goodwin S."/>
            <person name="Spatafora J."/>
            <person name="Crous P."/>
            <person name="Grigoriev I."/>
        </authorList>
    </citation>
    <scope>NUCLEOTIDE SEQUENCE</scope>
    <source>
        <strain evidence="3">CBS 183.55</strain>
    </source>
</reference>
<evidence type="ECO:0000256" key="1">
    <source>
        <dbReference type="SAM" id="MobiDB-lite"/>
    </source>
</evidence>
<gene>
    <name evidence="3" type="ORF">M421DRAFT_424512</name>
</gene>
<dbReference type="EMBL" id="ML978991">
    <property type="protein sequence ID" value="KAF1924631.1"/>
    <property type="molecule type" value="Genomic_DNA"/>
</dbReference>
<organism evidence="3 4">
    <name type="scientific">Didymella exigua CBS 183.55</name>
    <dbReference type="NCBI Taxonomy" id="1150837"/>
    <lineage>
        <taxon>Eukaryota</taxon>
        <taxon>Fungi</taxon>
        <taxon>Dikarya</taxon>
        <taxon>Ascomycota</taxon>
        <taxon>Pezizomycotina</taxon>
        <taxon>Dothideomycetes</taxon>
        <taxon>Pleosporomycetidae</taxon>
        <taxon>Pleosporales</taxon>
        <taxon>Pleosporineae</taxon>
        <taxon>Didymellaceae</taxon>
        <taxon>Didymella</taxon>
    </lineage>
</organism>
<accession>A0A6A5R8S6</accession>
<dbReference type="OrthoDB" id="2910287at2759"/>
<protein>
    <submittedName>
        <fullName evidence="3">Uncharacterized protein</fullName>
    </submittedName>
</protein>
<dbReference type="GeneID" id="54351441"/>
<sequence length="238" mass="26127">MYTPALIVLLTTTALALPKPSALIGVPSVAIPESRHAIVESSHRETGVEKRQSFLTGLPGVYMPSHYPGCVGGAFCPEWYMRQIQREDAERAAREKDLSSLQVRQERADDEAGVFYCQDVDWQGECVYNTTALGSDPKDCAQLNLPASSIGPDEGYYCIFYTNAVCAPIASDGSDALTLSFPGSANLMQTDKGDFNDRLLSYQCFREDKVEPSPPETAQEVAQEREAAMHVHAQAERQ</sequence>